<evidence type="ECO:0008006" key="3">
    <source>
        <dbReference type="Google" id="ProtNLM"/>
    </source>
</evidence>
<evidence type="ECO:0000313" key="2">
    <source>
        <dbReference type="Proteomes" id="UP000316905"/>
    </source>
</evidence>
<proteinExistence type="predicted"/>
<dbReference type="PANTHER" id="PTHR11102">
    <property type="entry name" value="SEL-1-LIKE PROTEIN"/>
    <property type="match status" value="1"/>
</dbReference>
<dbReference type="SMART" id="SM00671">
    <property type="entry name" value="SEL1"/>
    <property type="match status" value="4"/>
</dbReference>
<protein>
    <recommendedName>
        <fullName evidence="3">TPR repeat protein</fullName>
    </recommendedName>
</protein>
<dbReference type="InterPro" id="IPR050767">
    <property type="entry name" value="Sel1_AlgK"/>
</dbReference>
<name>A0A562QC98_9PSED</name>
<dbReference type="EMBL" id="VLKY01000006">
    <property type="protein sequence ID" value="TWI54372.1"/>
    <property type="molecule type" value="Genomic_DNA"/>
</dbReference>
<evidence type="ECO:0000313" key="1">
    <source>
        <dbReference type="EMBL" id="TWI54372.1"/>
    </source>
</evidence>
<dbReference type="Pfam" id="PF08238">
    <property type="entry name" value="Sel1"/>
    <property type="match status" value="4"/>
</dbReference>
<comment type="caution">
    <text evidence="1">The sequence shown here is derived from an EMBL/GenBank/DDBJ whole genome shotgun (WGS) entry which is preliminary data.</text>
</comment>
<dbReference type="Gene3D" id="1.25.40.10">
    <property type="entry name" value="Tetratricopeptide repeat domain"/>
    <property type="match status" value="1"/>
</dbReference>
<organism evidence="1 2">
    <name type="scientific">Pseudomonas duriflava</name>
    <dbReference type="NCBI Taxonomy" id="459528"/>
    <lineage>
        <taxon>Bacteria</taxon>
        <taxon>Pseudomonadati</taxon>
        <taxon>Pseudomonadota</taxon>
        <taxon>Gammaproteobacteria</taxon>
        <taxon>Pseudomonadales</taxon>
        <taxon>Pseudomonadaceae</taxon>
        <taxon>Pseudomonas</taxon>
    </lineage>
</organism>
<gene>
    <name evidence="1" type="ORF">IQ22_02238</name>
</gene>
<dbReference type="OrthoDB" id="6810016at2"/>
<dbReference type="SUPFAM" id="SSF81901">
    <property type="entry name" value="HCP-like"/>
    <property type="match status" value="1"/>
</dbReference>
<dbReference type="InterPro" id="IPR011990">
    <property type="entry name" value="TPR-like_helical_dom_sf"/>
</dbReference>
<dbReference type="AlphaFoldDB" id="A0A562QC98"/>
<dbReference type="InterPro" id="IPR006597">
    <property type="entry name" value="Sel1-like"/>
</dbReference>
<dbReference type="PANTHER" id="PTHR11102:SF160">
    <property type="entry name" value="ERAD-ASSOCIATED E3 UBIQUITIN-PROTEIN LIGASE COMPONENT HRD3"/>
    <property type="match status" value="1"/>
</dbReference>
<sequence>MSYLLKRQETLTSDDLQAALESGNPREAARVILSAAKEGLADGQALLGQILLDGHGIQKDPALALTWFRIAADNGHVMARNMMGRCLEHGWGCEPDATAAAQAYRMAAEQGLDWGVYNYANLLATGRGIPQDPYKAFLFYRRAAEQGHAKSMNLVGRYYEEGVVVTADVSAAFDWYKRSALGGDFRGQYSYAAVLASQGQLDEAQYWLCEALKGGNLKFLRAARQALVESTHETLRQIGRDYYQRSVELGDETDRAAYEQIRLLHTFV</sequence>
<reference evidence="1 2" key="1">
    <citation type="journal article" date="2015" name="Stand. Genomic Sci.">
        <title>Genomic Encyclopedia of Bacterial and Archaeal Type Strains, Phase III: the genomes of soil and plant-associated and newly described type strains.</title>
        <authorList>
            <person name="Whitman W.B."/>
            <person name="Woyke T."/>
            <person name="Klenk H.P."/>
            <person name="Zhou Y."/>
            <person name="Lilburn T.G."/>
            <person name="Beck B.J."/>
            <person name="De Vos P."/>
            <person name="Vandamme P."/>
            <person name="Eisen J.A."/>
            <person name="Garrity G."/>
            <person name="Hugenholtz P."/>
            <person name="Kyrpides N.C."/>
        </authorList>
    </citation>
    <scope>NUCLEOTIDE SEQUENCE [LARGE SCALE GENOMIC DNA]</scope>
    <source>
        <strain evidence="1 2">CGMCC 1.6858</strain>
    </source>
</reference>
<dbReference type="Proteomes" id="UP000316905">
    <property type="component" value="Unassembled WGS sequence"/>
</dbReference>
<accession>A0A562QC98</accession>
<keyword evidence="2" id="KW-1185">Reference proteome</keyword>
<dbReference type="RefSeq" id="WP_145141651.1">
    <property type="nucleotide sequence ID" value="NZ_VLKY01000006.1"/>
</dbReference>